<dbReference type="EMBL" id="DS995762">
    <property type="protein sequence ID" value="EGE07610.1"/>
    <property type="molecule type" value="Genomic_DNA"/>
</dbReference>
<evidence type="ECO:0000313" key="3">
    <source>
        <dbReference type="Proteomes" id="UP000009169"/>
    </source>
</evidence>
<dbReference type="Proteomes" id="UP000009169">
    <property type="component" value="Unassembled WGS sequence"/>
</dbReference>
<dbReference type="HOGENOM" id="CLU_151459_0_0_1"/>
<evidence type="ECO:0000256" key="1">
    <source>
        <dbReference type="SAM" id="SignalP"/>
    </source>
</evidence>
<gene>
    <name evidence="2" type="ORF">TEQG_06524</name>
</gene>
<keyword evidence="3" id="KW-1185">Reference proteome</keyword>
<reference evidence="3" key="1">
    <citation type="journal article" date="2012" name="MBio">
        <title>Comparative genome analysis of Trichophyton rubrum and related dermatophytes reveals candidate genes involved in infection.</title>
        <authorList>
            <person name="Martinez D.A."/>
            <person name="Oliver B.G."/>
            <person name="Graeser Y."/>
            <person name="Goldberg J.M."/>
            <person name="Li W."/>
            <person name="Martinez-Rossi N.M."/>
            <person name="Monod M."/>
            <person name="Shelest E."/>
            <person name="Barton R.C."/>
            <person name="Birch E."/>
            <person name="Brakhage A.A."/>
            <person name="Chen Z."/>
            <person name="Gurr S.J."/>
            <person name="Heiman D."/>
            <person name="Heitman J."/>
            <person name="Kosti I."/>
            <person name="Rossi A."/>
            <person name="Saif S."/>
            <person name="Samalova M."/>
            <person name="Saunders C.W."/>
            <person name="Shea T."/>
            <person name="Summerbell R.C."/>
            <person name="Xu J."/>
            <person name="Young S."/>
            <person name="Zeng Q."/>
            <person name="Birren B.W."/>
            <person name="Cuomo C.A."/>
            <person name="White T.C."/>
        </authorList>
    </citation>
    <scope>NUCLEOTIDE SEQUENCE [LARGE SCALE GENOMIC DNA]</scope>
    <source>
        <strain evidence="3">ATCC MYA-4606 / CBS 127.97</strain>
    </source>
</reference>
<proteinExistence type="predicted"/>
<dbReference type="AlphaFoldDB" id="F2Q0B0"/>
<name>F2Q0B0_TRIEC</name>
<keyword evidence="1" id="KW-0732">Signal</keyword>
<feature type="signal peptide" evidence="1">
    <location>
        <begin position="1"/>
        <end position="20"/>
    </location>
</feature>
<sequence length="99" mass="10616">MKASLFILSILSIFASYAAADCCFTSRDNVRMSQGPYSPFKFLFSLVFTNRCAKMESQGNHTAESEAVIVKEDVASLTGIIRLSNAGLFGGLPPGSVNT</sequence>
<organism evidence="2 3">
    <name type="scientific">Trichophyton equinum (strain ATCC MYA-4606 / CBS 127.97)</name>
    <name type="common">Horse ringworm fungus</name>
    <dbReference type="NCBI Taxonomy" id="559882"/>
    <lineage>
        <taxon>Eukaryota</taxon>
        <taxon>Fungi</taxon>
        <taxon>Dikarya</taxon>
        <taxon>Ascomycota</taxon>
        <taxon>Pezizomycotina</taxon>
        <taxon>Eurotiomycetes</taxon>
        <taxon>Eurotiomycetidae</taxon>
        <taxon>Onygenales</taxon>
        <taxon>Arthrodermataceae</taxon>
        <taxon>Trichophyton</taxon>
    </lineage>
</organism>
<accession>F2Q0B0</accession>
<feature type="chain" id="PRO_5003288313" evidence="1">
    <location>
        <begin position="21"/>
        <end position="99"/>
    </location>
</feature>
<protein>
    <submittedName>
        <fullName evidence="2">Uncharacterized protein</fullName>
    </submittedName>
</protein>
<evidence type="ECO:0000313" key="2">
    <source>
        <dbReference type="EMBL" id="EGE07610.1"/>
    </source>
</evidence>
<dbReference type="VEuPathDB" id="FungiDB:TEQG_06524"/>